<proteinExistence type="predicted"/>
<dbReference type="AlphaFoldDB" id="A0A841CVV6"/>
<dbReference type="Proteomes" id="UP000562352">
    <property type="component" value="Unassembled WGS sequence"/>
</dbReference>
<sequence length="172" mass="18885">MEAKTPRRGPRSFRLRHALAVPSAIAVAVALPGAVAHPSALQPWTVTGTVDMHISDYETFGSNQICNHRIPITNTGTTGATSAYWYFGKCGGEIRAEIHYSISRDSGGFLNVKGNTYLYEGASENTADLDGEQSFRFKVPPRSTHSKLMEVWNTDEDQPADFVRLTLTLNNP</sequence>
<protein>
    <submittedName>
        <fullName evidence="1">Uncharacterized protein</fullName>
    </submittedName>
</protein>
<dbReference type="RefSeq" id="WP_184938405.1">
    <property type="nucleotide sequence ID" value="NZ_BAAAWZ010000001.1"/>
</dbReference>
<dbReference type="EMBL" id="JACHJJ010000002">
    <property type="protein sequence ID" value="MBB5961480.1"/>
    <property type="molecule type" value="Genomic_DNA"/>
</dbReference>
<gene>
    <name evidence="1" type="ORF">FHS22_000737</name>
</gene>
<comment type="caution">
    <text evidence="1">The sequence shown here is derived from an EMBL/GenBank/DDBJ whole genome shotgun (WGS) entry which is preliminary data.</text>
</comment>
<evidence type="ECO:0000313" key="2">
    <source>
        <dbReference type="Proteomes" id="UP000562352"/>
    </source>
</evidence>
<accession>A0A841CVV6</accession>
<reference evidence="1 2" key="1">
    <citation type="submission" date="2020-08" db="EMBL/GenBank/DDBJ databases">
        <title>Genomic Encyclopedia of Type Strains, Phase III (KMG-III): the genomes of soil and plant-associated and newly described type strains.</title>
        <authorList>
            <person name="Whitman W."/>
        </authorList>
    </citation>
    <scope>NUCLEOTIDE SEQUENCE [LARGE SCALE GENOMIC DNA]</scope>
    <source>
        <strain evidence="1 2">CECT 3303</strain>
    </source>
</reference>
<evidence type="ECO:0000313" key="1">
    <source>
        <dbReference type="EMBL" id="MBB5961480.1"/>
    </source>
</evidence>
<organism evidence="1 2">
    <name type="scientific">Planomonospora venezuelensis</name>
    <dbReference type="NCBI Taxonomy" id="1999"/>
    <lineage>
        <taxon>Bacteria</taxon>
        <taxon>Bacillati</taxon>
        <taxon>Actinomycetota</taxon>
        <taxon>Actinomycetes</taxon>
        <taxon>Streptosporangiales</taxon>
        <taxon>Streptosporangiaceae</taxon>
        <taxon>Planomonospora</taxon>
    </lineage>
</organism>
<keyword evidence="2" id="KW-1185">Reference proteome</keyword>
<name>A0A841CVV6_PLAVE</name>